<evidence type="ECO:0000259" key="14">
    <source>
        <dbReference type="PROSITE" id="PS50885"/>
    </source>
</evidence>
<keyword evidence="10" id="KW-0175">Coiled coil</keyword>
<evidence type="ECO:0000256" key="8">
    <source>
        <dbReference type="ARBA" id="ARBA00022840"/>
    </source>
</evidence>
<feature type="domain" description="Histidine kinase" evidence="13">
    <location>
        <begin position="260"/>
        <end position="471"/>
    </location>
</feature>
<evidence type="ECO:0000313" key="18">
    <source>
        <dbReference type="Proteomes" id="UP001156881"/>
    </source>
</evidence>
<dbReference type="GO" id="GO:0000155">
    <property type="term" value="F:phosphorelay sensor kinase activity"/>
    <property type="evidence" value="ECO:0007669"/>
    <property type="project" value="InterPro"/>
</dbReference>
<name>A0A7W6AQN8_9HYPH</name>
<evidence type="ECO:0000256" key="2">
    <source>
        <dbReference type="ARBA" id="ARBA00004370"/>
    </source>
</evidence>
<dbReference type="InterPro" id="IPR036097">
    <property type="entry name" value="HisK_dim/P_sf"/>
</dbReference>
<feature type="chain" id="PRO_5031288391" description="histidine kinase" evidence="12">
    <location>
        <begin position="23"/>
        <end position="472"/>
    </location>
</feature>
<evidence type="ECO:0000256" key="4">
    <source>
        <dbReference type="ARBA" id="ARBA00022553"/>
    </source>
</evidence>
<dbReference type="PROSITE" id="PS50109">
    <property type="entry name" value="HIS_KIN"/>
    <property type="match status" value="1"/>
</dbReference>
<dbReference type="EMBL" id="BSPG01000002">
    <property type="protein sequence ID" value="GLS42823.1"/>
    <property type="molecule type" value="Genomic_DNA"/>
</dbReference>
<dbReference type="PRINTS" id="PR00344">
    <property type="entry name" value="BCTRLSENSOR"/>
</dbReference>
<dbReference type="InterPro" id="IPR003660">
    <property type="entry name" value="HAMP_dom"/>
</dbReference>
<proteinExistence type="predicted"/>
<comment type="caution">
    <text evidence="16">The sequence shown here is derived from an EMBL/GenBank/DDBJ whole genome shotgun (WGS) entry which is preliminary data.</text>
</comment>
<keyword evidence="18" id="KW-1185">Reference proteome</keyword>
<dbReference type="EMBL" id="JACIDN010000006">
    <property type="protein sequence ID" value="MBB3904082.1"/>
    <property type="molecule type" value="Genomic_DNA"/>
</dbReference>
<keyword evidence="7" id="KW-0418">Kinase</keyword>
<dbReference type="InterPro" id="IPR003661">
    <property type="entry name" value="HisK_dim/P_dom"/>
</dbReference>
<keyword evidence="11" id="KW-0812">Transmembrane</keyword>
<dbReference type="Proteomes" id="UP001156881">
    <property type="component" value="Unassembled WGS sequence"/>
</dbReference>
<reference evidence="15" key="1">
    <citation type="journal article" date="2014" name="Int. J. Syst. Evol. Microbiol.">
        <title>Complete genome of a new Firmicutes species belonging to the dominant human colonic microbiota ('Ruminococcus bicirculans') reveals two chromosomes and a selective capacity to utilize plant glucans.</title>
        <authorList>
            <consortium name="NISC Comparative Sequencing Program"/>
            <person name="Wegmann U."/>
            <person name="Louis P."/>
            <person name="Goesmann A."/>
            <person name="Henrissat B."/>
            <person name="Duncan S.H."/>
            <person name="Flint H.J."/>
        </authorList>
    </citation>
    <scope>NUCLEOTIDE SEQUENCE</scope>
    <source>
        <strain evidence="15">NBRC 107710</strain>
    </source>
</reference>
<dbReference type="RefSeq" id="WP_210302058.1">
    <property type="nucleotide sequence ID" value="NZ_BSPG01000002.1"/>
</dbReference>
<protein>
    <recommendedName>
        <fullName evidence="3">histidine kinase</fullName>
        <ecNumber evidence="3">2.7.13.3</ecNumber>
    </recommendedName>
</protein>
<dbReference type="PANTHER" id="PTHR43065:SF10">
    <property type="entry name" value="PEROXIDE STRESS-ACTIVATED HISTIDINE KINASE MAK3"/>
    <property type="match status" value="1"/>
</dbReference>
<dbReference type="Pfam" id="PF02518">
    <property type="entry name" value="HATPase_c"/>
    <property type="match status" value="1"/>
</dbReference>
<keyword evidence="6" id="KW-0547">Nucleotide-binding</keyword>
<dbReference type="Gene3D" id="1.10.287.130">
    <property type="match status" value="1"/>
</dbReference>
<reference evidence="15" key="4">
    <citation type="submission" date="2023-01" db="EMBL/GenBank/DDBJ databases">
        <title>Draft genome sequence of Methylobacterium brachythecii strain NBRC 107710.</title>
        <authorList>
            <person name="Sun Q."/>
            <person name="Mori K."/>
        </authorList>
    </citation>
    <scope>NUCLEOTIDE SEQUENCE</scope>
    <source>
        <strain evidence="15">NBRC 107710</strain>
    </source>
</reference>
<gene>
    <name evidence="15" type="ORF">GCM10007884_08080</name>
    <name evidence="16" type="ORF">GGR33_003596</name>
</gene>
<comment type="catalytic activity">
    <reaction evidence="1">
        <text>ATP + protein L-histidine = ADP + protein N-phospho-L-histidine.</text>
        <dbReference type="EC" id="2.7.13.3"/>
    </reaction>
</comment>
<sequence>MLLASAAATAYLLFGLYTQSTAVQVSQAELAVGRACRAIIDRYSLSLGQKTTDGKAADLPRIVSDALSGWPGIEGGIWSNADGSLAYAFPTYEGSGPKLDLPEAERGSIAAVNAETRQLGRSVVSHRLTRTQALLVQACPLHGPVPGLTAWTMTRAHVNDGPAYPRFLAALGFLAVAVIGSAGFLGHFLYGYARRIARLEAALEAPRSDGSDLAHLEPTGEYELDRLVDALNAAGTRLKEAREQAVAAERMAAVGRLSADVAHEIRNPIGAMRLKAENALAAGDPVRAKAALGAILGQIVRVETLLRDLLSLTQARALVRAPTDIRALLVETSQLHEDFARQRGVHMVMDFEGLPSSDRPHIDREQVRRALDNLLLNALQHAPPDSLVSLSARRIIREGAPRLHLLISDIGQGIDPAMRSRLFEPFVTGRSDGTGLGLAIVNKVALAHRGKTMFLEGEGATTFWLDLPWQPS</sequence>
<dbReference type="PROSITE" id="PS50885">
    <property type="entry name" value="HAMP"/>
    <property type="match status" value="1"/>
</dbReference>
<evidence type="ECO:0000256" key="9">
    <source>
        <dbReference type="ARBA" id="ARBA00023012"/>
    </source>
</evidence>
<dbReference type="InterPro" id="IPR005467">
    <property type="entry name" value="His_kinase_dom"/>
</dbReference>
<keyword evidence="5" id="KW-0808">Transferase</keyword>
<dbReference type="Gene3D" id="3.30.565.10">
    <property type="entry name" value="Histidine kinase-like ATPase, C-terminal domain"/>
    <property type="match status" value="1"/>
</dbReference>
<dbReference type="Proteomes" id="UP000517759">
    <property type="component" value="Unassembled WGS sequence"/>
</dbReference>
<evidence type="ECO:0000256" key="6">
    <source>
        <dbReference type="ARBA" id="ARBA00022741"/>
    </source>
</evidence>
<dbReference type="PANTHER" id="PTHR43065">
    <property type="entry name" value="SENSOR HISTIDINE KINASE"/>
    <property type="match status" value="1"/>
</dbReference>
<evidence type="ECO:0000313" key="16">
    <source>
        <dbReference type="EMBL" id="MBB3904082.1"/>
    </source>
</evidence>
<dbReference type="InterPro" id="IPR003594">
    <property type="entry name" value="HATPase_dom"/>
</dbReference>
<evidence type="ECO:0000256" key="12">
    <source>
        <dbReference type="SAM" id="SignalP"/>
    </source>
</evidence>
<evidence type="ECO:0000313" key="15">
    <source>
        <dbReference type="EMBL" id="GLS42823.1"/>
    </source>
</evidence>
<feature type="domain" description="HAMP" evidence="14">
    <location>
        <begin position="190"/>
        <end position="243"/>
    </location>
</feature>
<evidence type="ECO:0000256" key="5">
    <source>
        <dbReference type="ARBA" id="ARBA00022679"/>
    </source>
</evidence>
<feature type="signal peptide" evidence="12">
    <location>
        <begin position="1"/>
        <end position="22"/>
    </location>
</feature>
<dbReference type="EC" id="2.7.13.3" evidence="3"/>
<keyword evidence="9" id="KW-0902">Two-component regulatory system</keyword>
<keyword evidence="11" id="KW-1133">Transmembrane helix</keyword>
<dbReference type="Pfam" id="PF00512">
    <property type="entry name" value="HisKA"/>
    <property type="match status" value="1"/>
</dbReference>
<dbReference type="GO" id="GO:0016020">
    <property type="term" value="C:membrane"/>
    <property type="evidence" value="ECO:0007669"/>
    <property type="project" value="UniProtKB-SubCell"/>
</dbReference>
<dbReference type="InterPro" id="IPR004358">
    <property type="entry name" value="Sig_transdc_His_kin-like_C"/>
</dbReference>
<dbReference type="SUPFAM" id="SSF55874">
    <property type="entry name" value="ATPase domain of HSP90 chaperone/DNA topoisomerase II/histidine kinase"/>
    <property type="match status" value="1"/>
</dbReference>
<dbReference type="SMART" id="SM00387">
    <property type="entry name" value="HATPase_c"/>
    <property type="match status" value="1"/>
</dbReference>
<dbReference type="GO" id="GO:0005524">
    <property type="term" value="F:ATP binding"/>
    <property type="evidence" value="ECO:0007669"/>
    <property type="project" value="UniProtKB-KW"/>
</dbReference>
<evidence type="ECO:0000313" key="17">
    <source>
        <dbReference type="Proteomes" id="UP000517759"/>
    </source>
</evidence>
<evidence type="ECO:0000256" key="3">
    <source>
        <dbReference type="ARBA" id="ARBA00012438"/>
    </source>
</evidence>
<dbReference type="SMART" id="SM00388">
    <property type="entry name" value="HisKA"/>
    <property type="match status" value="1"/>
</dbReference>
<evidence type="ECO:0000256" key="7">
    <source>
        <dbReference type="ARBA" id="ARBA00022777"/>
    </source>
</evidence>
<keyword evidence="12" id="KW-0732">Signal</keyword>
<evidence type="ECO:0000256" key="10">
    <source>
        <dbReference type="SAM" id="Coils"/>
    </source>
</evidence>
<comment type="subcellular location">
    <subcellularLocation>
        <location evidence="2">Membrane</location>
    </subcellularLocation>
</comment>
<dbReference type="SUPFAM" id="SSF47384">
    <property type="entry name" value="Homodimeric domain of signal transducing histidine kinase"/>
    <property type="match status" value="1"/>
</dbReference>
<evidence type="ECO:0000256" key="1">
    <source>
        <dbReference type="ARBA" id="ARBA00000085"/>
    </source>
</evidence>
<evidence type="ECO:0000259" key="13">
    <source>
        <dbReference type="PROSITE" id="PS50109"/>
    </source>
</evidence>
<dbReference type="InterPro" id="IPR036890">
    <property type="entry name" value="HATPase_C_sf"/>
</dbReference>
<accession>A0A7W6AQN8</accession>
<keyword evidence="4" id="KW-0597">Phosphoprotein</keyword>
<keyword evidence="8" id="KW-0067">ATP-binding</keyword>
<reference evidence="16 17" key="3">
    <citation type="submission" date="2020-08" db="EMBL/GenBank/DDBJ databases">
        <title>Genomic Encyclopedia of Type Strains, Phase IV (KMG-IV): sequencing the most valuable type-strain genomes for metagenomic binning, comparative biology and taxonomic classification.</title>
        <authorList>
            <person name="Goeker M."/>
        </authorList>
    </citation>
    <scope>NUCLEOTIDE SEQUENCE [LARGE SCALE GENOMIC DNA]</scope>
    <source>
        <strain evidence="16 17">DSM 24105</strain>
    </source>
</reference>
<reference evidence="18" key="2">
    <citation type="journal article" date="2019" name="Int. J. Syst. Evol. Microbiol.">
        <title>The Global Catalogue of Microorganisms (GCM) 10K type strain sequencing project: providing services to taxonomists for standard genome sequencing and annotation.</title>
        <authorList>
            <consortium name="The Broad Institute Genomics Platform"/>
            <consortium name="The Broad Institute Genome Sequencing Center for Infectious Disease"/>
            <person name="Wu L."/>
            <person name="Ma J."/>
        </authorList>
    </citation>
    <scope>NUCLEOTIDE SEQUENCE [LARGE SCALE GENOMIC DNA]</scope>
    <source>
        <strain evidence="18">NBRC 107710</strain>
    </source>
</reference>
<keyword evidence="11" id="KW-0472">Membrane</keyword>
<feature type="transmembrane region" description="Helical" evidence="11">
    <location>
        <begin position="167"/>
        <end position="190"/>
    </location>
</feature>
<organism evidence="16 17">
    <name type="scientific">Methylobacterium brachythecii</name>
    <dbReference type="NCBI Taxonomy" id="1176177"/>
    <lineage>
        <taxon>Bacteria</taxon>
        <taxon>Pseudomonadati</taxon>
        <taxon>Pseudomonadota</taxon>
        <taxon>Alphaproteobacteria</taxon>
        <taxon>Hyphomicrobiales</taxon>
        <taxon>Methylobacteriaceae</taxon>
        <taxon>Methylobacterium</taxon>
    </lineage>
</organism>
<dbReference type="CDD" id="cd00082">
    <property type="entry name" value="HisKA"/>
    <property type="match status" value="1"/>
</dbReference>
<dbReference type="AlphaFoldDB" id="A0A7W6AQN8"/>
<evidence type="ECO:0000256" key="11">
    <source>
        <dbReference type="SAM" id="Phobius"/>
    </source>
</evidence>
<feature type="coiled-coil region" evidence="10">
    <location>
        <begin position="224"/>
        <end position="251"/>
    </location>
</feature>